<feature type="compositionally biased region" description="Low complexity" evidence="1">
    <location>
        <begin position="138"/>
        <end position="148"/>
    </location>
</feature>
<evidence type="ECO:0000313" key="3">
    <source>
        <dbReference type="EMBL" id="MBC3919631.1"/>
    </source>
</evidence>
<keyword evidence="2" id="KW-0732">Signal</keyword>
<dbReference type="EMBL" id="JACOGF010000010">
    <property type="protein sequence ID" value="MBC3919631.1"/>
    <property type="molecule type" value="Genomic_DNA"/>
</dbReference>
<keyword evidence="4" id="KW-1185">Reference proteome</keyword>
<reference evidence="3 4" key="1">
    <citation type="submission" date="2020-08" db="EMBL/GenBank/DDBJ databases">
        <title>Novel species isolated from subtropical streams in China.</title>
        <authorList>
            <person name="Lu H."/>
        </authorList>
    </citation>
    <scope>NUCLEOTIDE SEQUENCE [LARGE SCALE GENOMIC DNA]</scope>
    <source>
        <strain evidence="3 4">CY18W</strain>
    </source>
</reference>
<proteinExistence type="predicted"/>
<feature type="signal peptide" evidence="2">
    <location>
        <begin position="1"/>
        <end position="29"/>
    </location>
</feature>
<evidence type="ECO:0000256" key="2">
    <source>
        <dbReference type="SAM" id="SignalP"/>
    </source>
</evidence>
<feature type="region of interest" description="Disordered" evidence="1">
    <location>
        <begin position="116"/>
        <end position="164"/>
    </location>
</feature>
<protein>
    <recommendedName>
        <fullName evidence="5">DUF1190 domain-containing protein</fullName>
    </recommendedName>
</protein>
<name>A0ABR6ZUS8_9BURK</name>
<dbReference type="Proteomes" id="UP000650424">
    <property type="component" value="Unassembled WGS sequence"/>
</dbReference>
<organism evidence="3 4">
    <name type="scientific">Undibacterium hunanense</name>
    <dbReference type="NCBI Taxonomy" id="2762292"/>
    <lineage>
        <taxon>Bacteria</taxon>
        <taxon>Pseudomonadati</taxon>
        <taxon>Pseudomonadota</taxon>
        <taxon>Betaproteobacteria</taxon>
        <taxon>Burkholderiales</taxon>
        <taxon>Oxalobacteraceae</taxon>
        <taxon>Undibacterium</taxon>
    </lineage>
</organism>
<feature type="chain" id="PRO_5045287965" description="DUF1190 domain-containing protein" evidence="2">
    <location>
        <begin position="30"/>
        <end position="164"/>
    </location>
</feature>
<sequence>MSAGKNKQHGKRRASRTLPLMLVTSAALTACSSSDSDSNQELTAIRDQYKSLEDCRKDWGDGPACESVATSNLNTDANLNNTGTGTGNGYTGSSYTGTGGHYSGYNMHYFGPHYSPGNRETAQRSFGFQGGSSDHAVSRSTSVSRGSVSRGGFGSTSRGSSGGG</sequence>
<dbReference type="RefSeq" id="WP_186948883.1">
    <property type="nucleotide sequence ID" value="NZ_JACOGF010000010.1"/>
</dbReference>
<feature type="compositionally biased region" description="Gly residues" evidence="1">
    <location>
        <begin position="149"/>
        <end position="164"/>
    </location>
</feature>
<gene>
    <name evidence="3" type="ORF">H8L32_19240</name>
</gene>
<evidence type="ECO:0008006" key="5">
    <source>
        <dbReference type="Google" id="ProtNLM"/>
    </source>
</evidence>
<comment type="caution">
    <text evidence="3">The sequence shown here is derived from an EMBL/GenBank/DDBJ whole genome shotgun (WGS) entry which is preliminary data.</text>
</comment>
<evidence type="ECO:0000256" key="1">
    <source>
        <dbReference type="SAM" id="MobiDB-lite"/>
    </source>
</evidence>
<dbReference type="PROSITE" id="PS51257">
    <property type="entry name" value="PROKAR_LIPOPROTEIN"/>
    <property type="match status" value="1"/>
</dbReference>
<evidence type="ECO:0000313" key="4">
    <source>
        <dbReference type="Proteomes" id="UP000650424"/>
    </source>
</evidence>
<accession>A0ABR6ZUS8</accession>